<organism evidence="2 3">
    <name type="scientific">Porcisia hertigi</name>
    <dbReference type="NCBI Taxonomy" id="2761500"/>
    <lineage>
        <taxon>Eukaryota</taxon>
        <taxon>Discoba</taxon>
        <taxon>Euglenozoa</taxon>
        <taxon>Kinetoplastea</taxon>
        <taxon>Metakinetoplastina</taxon>
        <taxon>Trypanosomatida</taxon>
        <taxon>Trypanosomatidae</taxon>
        <taxon>Leishmaniinae</taxon>
        <taxon>Porcisia</taxon>
    </lineage>
</organism>
<protein>
    <submittedName>
        <fullName evidence="2">Uncharacterized protein</fullName>
    </submittedName>
</protein>
<dbReference type="GeneID" id="94286984"/>
<evidence type="ECO:0000313" key="2">
    <source>
        <dbReference type="EMBL" id="KAG5490736.1"/>
    </source>
</evidence>
<proteinExistence type="predicted"/>
<name>A0A836I5L9_9TRYP</name>
<evidence type="ECO:0000313" key="3">
    <source>
        <dbReference type="Proteomes" id="UP000674318"/>
    </source>
</evidence>
<feature type="compositionally biased region" description="Basic residues" evidence="1">
    <location>
        <begin position="429"/>
        <end position="441"/>
    </location>
</feature>
<comment type="caution">
    <text evidence="2">The sequence shown here is derived from an EMBL/GenBank/DDBJ whole genome shotgun (WGS) entry which is preliminary data.</text>
</comment>
<dbReference type="KEGG" id="phet:94286984"/>
<gene>
    <name evidence="2" type="ORF">JKF63_00858</name>
</gene>
<dbReference type="Proteomes" id="UP000674318">
    <property type="component" value="Unassembled WGS sequence"/>
</dbReference>
<sequence length="501" mass="54803">MSWSSSVGSPPRRTAADASHYVRALVDSVAISEPPAMAILEETADITSTLPGTTNHDAWNTHLAQLLHSMCLVSLIEKAQLGALHGRVGFSAHREELTGKVMPTTPTSRGLPASHLTAVHSVAIDDRWLGAITRYCHHTCTMDDVARIAMVFSEFVKVSWALQEWRRDAPPSFHGNDTRSDATPPRFLSDRHESLDSVRCEAAPSGGKLQGRLYLTVDGVISVDEAKTHLEKALRRKGTAAAQRAWRELVNHHTAYAAYLYSRENSTAPPPRAGGAGDAVPDPYPDACPDAKSTVCEVSDEKYLQQLSAELRSSLSASMLRDLVLQMRRDAAHTDEYEQLRTAEQQLDERVVSAYEQVRALLGGRRGNSRSAWSLLVAMREESRFSGALDSAALLSRLLRISASGLTATRLREAAGQIESPSVTEKTAKLTKGKTPRGKRRREAEVESAALLAHVIQPTLETVTELEGLSEEDLHLIRIQLDRAKSSVRGVIEAIASNCTR</sequence>
<dbReference type="RefSeq" id="XP_067753064.1">
    <property type="nucleotide sequence ID" value="XM_067896907.1"/>
</dbReference>
<evidence type="ECO:0000256" key="1">
    <source>
        <dbReference type="SAM" id="MobiDB-lite"/>
    </source>
</evidence>
<accession>A0A836I5L9</accession>
<reference evidence="2 3" key="1">
    <citation type="submission" date="2021-02" db="EMBL/GenBank/DDBJ databases">
        <title>Porcisia hertigi Genome sequencing and assembly.</title>
        <authorList>
            <person name="Almutairi H."/>
            <person name="Gatherer D."/>
        </authorList>
    </citation>
    <scope>NUCLEOTIDE SEQUENCE [LARGE SCALE GENOMIC DNA]</scope>
    <source>
        <strain evidence="2 3">C119</strain>
    </source>
</reference>
<dbReference type="OrthoDB" id="252101at2759"/>
<dbReference type="AlphaFoldDB" id="A0A836I5L9"/>
<keyword evidence="3" id="KW-1185">Reference proteome</keyword>
<feature type="region of interest" description="Disordered" evidence="1">
    <location>
        <begin position="417"/>
        <end position="442"/>
    </location>
</feature>
<dbReference type="EMBL" id="JAFJZO010000036">
    <property type="protein sequence ID" value="KAG5490736.1"/>
    <property type="molecule type" value="Genomic_DNA"/>
</dbReference>